<evidence type="ECO:0000259" key="2">
    <source>
        <dbReference type="Pfam" id="PF13763"/>
    </source>
</evidence>
<feature type="compositionally biased region" description="Basic residues" evidence="1">
    <location>
        <begin position="1"/>
        <end position="11"/>
    </location>
</feature>
<organism evidence="3">
    <name type="scientific">marine metagenome</name>
    <dbReference type="NCBI Taxonomy" id="408172"/>
    <lineage>
        <taxon>unclassified sequences</taxon>
        <taxon>metagenomes</taxon>
        <taxon>ecological metagenomes</taxon>
    </lineage>
</organism>
<reference evidence="3" key="1">
    <citation type="submission" date="2018-05" db="EMBL/GenBank/DDBJ databases">
        <authorList>
            <person name="Lanie J.A."/>
            <person name="Ng W.-L."/>
            <person name="Kazmierczak K.M."/>
            <person name="Andrzejewski T.M."/>
            <person name="Davidsen T.M."/>
            <person name="Wayne K.J."/>
            <person name="Tettelin H."/>
            <person name="Glass J.I."/>
            <person name="Rusch D."/>
            <person name="Podicherti R."/>
            <person name="Tsui H.-C.T."/>
            <person name="Winkler M.E."/>
        </authorList>
    </citation>
    <scope>NUCLEOTIDE SEQUENCE</scope>
</reference>
<dbReference type="InterPro" id="IPR025430">
    <property type="entry name" value="DUF4167"/>
</dbReference>
<evidence type="ECO:0000256" key="1">
    <source>
        <dbReference type="SAM" id="MobiDB-lite"/>
    </source>
</evidence>
<evidence type="ECO:0000313" key="3">
    <source>
        <dbReference type="EMBL" id="SVE08006.1"/>
    </source>
</evidence>
<sequence length="127" mass="14822">MFQRRPRRFRHRSDGRGHQRHANGGGQIRITPNAFSNNERRNNFRSTQSAEKLLEKYNALAKEALSSGDRILSENYFQHAEHFSRIIDGKNQNRVQISSTPKESSNNLVKNTNSVQEQEKQEQEKKE</sequence>
<accession>A0A383AJB5</accession>
<dbReference type="AlphaFoldDB" id="A0A383AJB5"/>
<feature type="region of interest" description="Disordered" evidence="1">
    <location>
        <begin position="1"/>
        <end position="45"/>
    </location>
</feature>
<proteinExistence type="predicted"/>
<gene>
    <name evidence="3" type="ORF">METZ01_LOCUS460860</name>
</gene>
<name>A0A383AJB5_9ZZZZ</name>
<protein>
    <recommendedName>
        <fullName evidence="2">DUF4167 domain-containing protein</fullName>
    </recommendedName>
</protein>
<dbReference type="Pfam" id="PF13763">
    <property type="entry name" value="DUF4167"/>
    <property type="match status" value="1"/>
</dbReference>
<feature type="compositionally biased region" description="Basic and acidic residues" evidence="1">
    <location>
        <begin position="117"/>
        <end position="127"/>
    </location>
</feature>
<dbReference type="EMBL" id="UINC01192720">
    <property type="protein sequence ID" value="SVE08006.1"/>
    <property type="molecule type" value="Genomic_DNA"/>
</dbReference>
<feature type="domain" description="DUF4167" evidence="2">
    <location>
        <begin position="23"/>
        <end position="91"/>
    </location>
</feature>
<feature type="region of interest" description="Disordered" evidence="1">
    <location>
        <begin position="89"/>
        <end position="127"/>
    </location>
</feature>
<feature type="compositionally biased region" description="Polar residues" evidence="1">
    <location>
        <begin position="90"/>
        <end position="115"/>
    </location>
</feature>